<protein>
    <submittedName>
        <fullName evidence="8">ABC transporter ATP-binding protein</fullName>
    </submittedName>
</protein>
<dbReference type="PANTHER" id="PTHR43820">
    <property type="entry name" value="HIGH-AFFINITY BRANCHED-CHAIN AMINO ACID TRANSPORT ATP-BINDING PROTEIN LIVF"/>
    <property type="match status" value="1"/>
</dbReference>
<dbReference type="InterPro" id="IPR003439">
    <property type="entry name" value="ABC_transporter-like_ATP-bd"/>
</dbReference>
<evidence type="ECO:0000256" key="1">
    <source>
        <dbReference type="ARBA" id="ARBA00005417"/>
    </source>
</evidence>
<dbReference type="PROSITE" id="PS50893">
    <property type="entry name" value="ABC_TRANSPORTER_2"/>
    <property type="match status" value="1"/>
</dbReference>
<dbReference type="GO" id="GO:0015807">
    <property type="term" value="P:L-amino acid transport"/>
    <property type="evidence" value="ECO:0007669"/>
    <property type="project" value="TreeGrafter"/>
</dbReference>
<keyword evidence="2" id="KW-0813">Transport</keyword>
<gene>
    <name evidence="8" type="ORF">HKX40_09895</name>
</gene>
<keyword evidence="6" id="KW-0029">Amino-acid transport</keyword>
<dbReference type="Proteomes" id="UP000541421">
    <property type="component" value="Unassembled WGS sequence"/>
</dbReference>
<evidence type="ECO:0000256" key="6">
    <source>
        <dbReference type="ARBA" id="ARBA00022970"/>
    </source>
</evidence>
<dbReference type="RefSeq" id="WP_171589424.1">
    <property type="nucleotide sequence ID" value="NZ_JABGBO010000012.1"/>
</dbReference>
<dbReference type="GO" id="GO:0005524">
    <property type="term" value="F:ATP binding"/>
    <property type="evidence" value="ECO:0007669"/>
    <property type="project" value="UniProtKB-KW"/>
</dbReference>
<dbReference type="InterPro" id="IPR027417">
    <property type="entry name" value="P-loop_NTPase"/>
</dbReference>
<evidence type="ECO:0000256" key="5">
    <source>
        <dbReference type="ARBA" id="ARBA00022840"/>
    </source>
</evidence>
<dbReference type="SMART" id="SM00382">
    <property type="entry name" value="AAA"/>
    <property type="match status" value="1"/>
</dbReference>
<dbReference type="Pfam" id="PF00005">
    <property type="entry name" value="ABC_tran"/>
    <property type="match status" value="1"/>
</dbReference>
<comment type="similarity">
    <text evidence="1">Belongs to the ABC transporter superfamily.</text>
</comment>
<evidence type="ECO:0000256" key="4">
    <source>
        <dbReference type="ARBA" id="ARBA00022741"/>
    </source>
</evidence>
<keyword evidence="9" id="KW-1185">Reference proteome</keyword>
<dbReference type="EMBL" id="JABGBO010000012">
    <property type="protein sequence ID" value="NOL50440.1"/>
    <property type="molecule type" value="Genomic_DNA"/>
</dbReference>
<name>A0A7Y4LBD6_9BURK</name>
<keyword evidence="5 8" id="KW-0067">ATP-binding</keyword>
<sequence length="234" mass="25464">MLKVNKISSGYGKSQILYDLSFDVNQGEVVTLIGSNGAGKTTTLKTICGVIPATSGNVIFDGNDITNLTPKAIVNSGISMIPEGRQLFPDFSVQENLVIGAFKKEARHHLHDSIDYVLSIFPKLKDRIHQKASSLSGGEQQMVAIARGLMSKPRLLIFDEPSLGLSPLLVSQMFDIIQTISQSGITVLLVEQNVFHTLKVANRGYVIENGSIVIEGNSNELLHNPHIKEAYLGH</sequence>
<dbReference type="GO" id="GO:0016887">
    <property type="term" value="F:ATP hydrolysis activity"/>
    <property type="evidence" value="ECO:0007669"/>
    <property type="project" value="InterPro"/>
</dbReference>
<evidence type="ECO:0000256" key="2">
    <source>
        <dbReference type="ARBA" id="ARBA00022448"/>
    </source>
</evidence>
<dbReference type="AlphaFoldDB" id="A0A7Y4LBD6"/>
<keyword evidence="3" id="KW-1003">Cell membrane</keyword>
<dbReference type="CDD" id="cd03224">
    <property type="entry name" value="ABC_TM1139_LivF_branched"/>
    <property type="match status" value="1"/>
</dbReference>
<dbReference type="PROSITE" id="PS00211">
    <property type="entry name" value="ABC_TRANSPORTER_1"/>
    <property type="match status" value="1"/>
</dbReference>
<reference evidence="8 9" key="1">
    <citation type="submission" date="2020-05" db="EMBL/GenBank/DDBJ databases">
        <authorList>
            <person name="Niu N."/>
        </authorList>
    </citation>
    <scope>NUCLEOTIDE SEQUENCE [LARGE SCALE GENOMIC DNA]</scope>
    <source>
        <strain evidence="8 9">LMG10982</strain>
    </source>
</reference>
<evidence type="ECO:0000256" key="3">
    <source>
        <dbReference type="ARBA" id="ARBA00022475"/>
    </source>
</evidence>
<dbReference type="InterPro" id="IPR052156">
    <property type="entry name" value="BCAA_Transport_ATP-bd_LivF"/>
</dbReference>
<comment type="caution">
    <text evidence="8">The sequence shown here is derived from an EMBL/GenBank/DDBJ whole genome shotgun (WGS) entry which is preliminary data.</text>
</comment>
<organism evidence="8 9">
    <name type="scientific">Pelistega europaea</name>
    <dbReference type="NCBI Taxonomy" id="106147"/>
    <lineage>
        <taxon>Bacteria</taxon>
        <taxon>Pseudomonadati</taxon>
        <taxon>Pseudomonadota</taxon>
        <taxon>Betaproteobacteria</taxon>
        <taxon>Burkholderiales</taxon>
        <taxon>Alcaligenaceae</taxon>
        <taxon>Pelistega</taxon>
    </lineage>
</organism>
<dbReference type="GO" id="GO:0015658">
    <property type="term" value="F:branched-chain amino acid transmembrane transporter activity"/>
    <property type="evidence" value="ECO:0007669"/>
    <property type="project" value="TreeGrafter"/>
</dbReference>
<dbReference type="Gene3D" id="3.40.50.300">
    <property type="entry name" value="P-loop containing nucleotide triphosphate hydrolases"/>
    <property type="match status" value="1"/>
</dbReference>
<feature type="domain" description="ABC transporter" evidence="7">
    <location>
        <begin position="2"/>
        <end position="234"/>
    </location>
</feature>
<accession>A0A7Y4LBD6</accession>
<keyword evidence="4" id="KW-0547">Nucleotide-binding</keyword>
<dbReference type="InterPro" id="IPR017871">
    <property type="entry name" value="ABC_transporter-like_CS"/>
</dbReference>
<keyword evidence="3" id="KW-0472">Membrane</keyword>
<evidence type="ECO:0000259" key="7">
    <source>
        <dbReference type="PROSITE" id="PS50893"/>
    </source>
</evidence>
<dbReference type="SUPFAM" id="SSF52540">
    <property type="entry name" value="P-loop containing nucleoside triphosphate hydrolases"/>
    <property type="match status" value="1"/>
</dbReference>
<dbReference type="InterPro" id="IPR003593">
    <property type="entry name" value="AAA+_ATPase"/>
</dbReference>
<evidence type="ECO:0000313" key="8">
    <source>
        <dbReference type="EMBL" id="NOL50440.1"/>
    </source>
</evidence>
<evidence type="ECO:0000313" key="9">
    <source>
        <dbReference type="Proteomes" id="UP000541421"/>
    </source>
</evidence>
<proteinExistence type="inferred from homology"/>
<dbReference type="PANTHER" id="PTHR43820:SF4">
    <property type="entry name" value="HIGH-AFFINITY BRANCHED-CHAIN AMINO ACID TRANSPORT ATP-BINDING PROTEIN LIVF"/>
    <property type="match status" value="1"/>
</dbReference>